<comment type="caution">
    <text evidence="1">The sequence shown here is derived from an EMBL/GenBank/DDBJ whole genome shotgun (WGS) entry which is preliminary data.</text>
</comment>
<proteinExistence type="predicted"/>
<name>A0ABP9QL18_9PSEU</name>
<evidence type="ECO:0000313" key="2">
    <source>
        <dbReference type="Proteomes" id="UP001428817"/>
    </source>
</evidence>
<protein>
    <submittedName>
        <fullName evidence="1">Uncharacterized protein</fullName>
    </submittedName>
</protein>
<organism evidence="1 2">
    <name type="scientific">Pseudonocardia eucalypti</name>
    <dbReference type="NCBI Taxonomy" id="648755"/>
    <lineage>
        <taxon>Bacteria</taxon>
        <taxon>Bacillati</taxon>
        <taxon>Actinomycetota</taxon>
        <taxon>Actinomycetes</taxon>
        <taxon>Pseudonocardiales</taxon>
        <taxon>Pseudonocardiaceae</taxon>
        <taxon>Pseudonocardia</taxon>
    </lineage>
</organism>
<reference evidence="2" key="1">
    <citation type="journal article" date="2019" name="Int. J. Syst. Evol. Microbiol.">
        <title>The Global Catalogue of Microorganisms (GCM) 10K type strain sequencing project: providing services to taxonomists for standard genome sequencing and annotation.</title>
        <authorList>
            <consortium name="The Broad Institute Genomics Platform"/>
            <consortium name="The Broad Institute Genome Sequencing Center for Infectious Disease"/>
            <person name="Wu L."/>
            <person name="Ma J."/>
        </authorList>
    </citation>
    <scope>NUCLEOTIDE SEQUENCE [LARGE SCALE GENOMIC DNA]</scope>
    <source>
        <strain evidence="2">JCM 18303</strain>
    </source>
</reference>
<dbReference type="EMBL" id="BAABJP010000030">
    <property type="protein sequence ID" value="GAA5163797.1"/>
    <property type="molecule type" value="Genomic_DNA"/>
</dbReference>
<gene>
    <name evidence="1" type="ORF">GCM10023321_51240</name>
</gene>
<accession>A0ABP9QL18</accession>
<keyword evidence="2" id="KW-1185">Reference proteome</keyword>
<sequence length="51" mass="5494">MRKDNSLFIHDLPNTVTNAAAFFGPVTTMMVGEEGDEYTTLTLGEEGDGLS</sequence>
<dbReference type="RefSeq" id="WP_185062244.1">
    <property type="nucleotide sequence ID" value="NZ_BAABJP010000030.1"/>
</dbReference>
<evidence type="ECO:0000313" key="1">
    <source>
        <dbReference type="EMBL" id="GAA5163797.1"/>
    </source>
</evidence>
<dbReference type="Proteomes" id="UP001428817">
    <property type="component" value="Unassembled WGS sequence"/>
</dbReference>